<evidence type="ECO:0000256" key="2">
    <source>
        <dbReference type="SAM" id="MobiDB-lite"/>
    </source>
</evidence>
<feature type="compositionally biased region" description="Low complexity" evidence="2">
    <location>
        <begin position="254"/>
        <end position="265"/>
    </location>
</feature>
<dbReference type="Gene3D" id="1.25.40.990">
    <property type="match status" value="1"/>
</dbReference>
<feature type="compositionally biased region" description="Acidic residues" evidence="2">
    <location>
        <begin position="266"/>
        <end position="277"/>
    </location>
</feature>
<dbReference type="AlphaFoldDB" id="A0A0G4F451"/>
<dbReference type="GO" id="GO:0005634">
    <property type="term" value="C:nucleus"/>
    <property type="evidence" value="ECO:0007669"/>
    <property type="project" value="TreeGrafter"/>
</dbReference>
<dbReference type="InterPro" id="IPR006746">
    <property type="entry name" value="26S_Psome_Rpn12"/>
</dbReference>
<evidence type="ECO:0000259" key="3">
    <source>
        <dbReference type="Pfam" id="PF10075"/>
    </source>
</evidence>
<organism evidence="4">
    <name type="scientific">Chromera velia CCMP2878</name>
    <dbReference type="NCBI Taxonomy" id="1169474"/>
    <lineage>
        <taxon>Eukaryota</taxon>
        <taxon>Sar</taxon>
        <taxon>Alveolata</taxon>
        <taxon>Colpodellida</taxon>
        <taxon>Chromeraceae</taxon>
        <taxon>Chromera</taxon>
    </lineage>
</organism>
<reference evidence="4" key="1">
    <citation type="submission" date="2014-11" db="EMBL/GenBank/DDBJ databases">
        <authorList>
            <person name="Otto D Thomas"/>
            <person name="Naeem Raeece"/>
        </authorList>
    </citation>
    <scope>NUCLEOTIDE SEQUENCE</scope>
</reference>
<gene>
    <name evidence="4" type="ORF">Cvel_15107</name>
</gene>
<proteinExistence type="predicted"/>
<dbReference type="GO" id="GO:0008541">
    <property type="term" value="C:proteasome regulatory particle, lid subcomplex"/>
    <property type="evidence" value="ECO:0007669"/>
    <property type="project" value="TreeGrafter"/>
</dbReference>
<sequence>MAQTSKEHVQAAAEKLKKFQQMCNQEPADVPKCMALLNELKVDIAGFSTSSLIPPSAGAVKDKGLYEKELLIARETLEIGAFLAVRKQDSALFERHVLQLKTYYRDFGKQMPPSQRQYPIMGMFLLHMLAENRIGDFHTELELIPQEERGEGGNTYLKHPIALERALMEGNYNKVLTISKDVPLPIFRFFVDTLTTTIRKKIAESLETAYSWVDVPFACRMLSTGSEAELRQLAKEMNARGKREAGEGGDVEMDGGAAAAAAAADAGEDAEEEDEEGIERKTWEVEGNKLYFKSAEGKKTDLEALTVITNTMAYASELERIV</sequence>
<dbReference type="PANTHER" id="PTHR12387:SF0">
    <property type="entry name" value="26S PROTEASOME NON-ATPASE REGULATORY SUBUNIT 8"/>
    <property type="match status" value="1"/>
</dbReference>
<dbReference type="VEuPathDB" id="CryptoDB:Cvel_15107"/>
<keyword evidence="1" id="KW-0647">Proteasome</keyword>
<dbReference type="PANTHER" id="PTHR12387">
    <property type="entry name" value="26S PROTEASOME NON-ATPASE REGULATORY SUBUNIT 8"/>
    <property type="match status" value="1"/>
</dbReference>
<dbReference type="PhylomeDB" id="A0A0G4F451"/>
<dbReference type="EMBL" id="CDMZ01000114">
    <property type="protein sequence ID" value="CEM07018.1"/>
    <property type="molecule type" value="Genomic_DNA"/>
</dbReference>
<dbReference type="InterPro" id="IPR033464">
    <property type="entry name" value="CSN8_PSD8_EIF3K"/>
</dbReference>
<dbReference type="Pfam" id="PF10075">
    <property type="entry name" value="CSN8_PSD8_EIF3K"/>
    <property type="match status" value="1"/>
</dbReference>
<feature type="region of interest" description="Disordered" evidence="2">
    <location>
        <begin position="239"/>
        <end position="278"/>
    </location>
</feature>
<evidence type="ECO:0000313" key="4">
    <source>
        <dbReference type="EMBL" id="CEM07018.1"/>
    </source>
</evidence>
<accession>A0A0G4F451</accession>
<evidence type="ECO:0000256" key="1">
    <source>
        <dbReference type="ARBA" id="ARBA00022942"/>
    </source>
</evidence>
<dbReference type="GO" id="GO:0005829">
    <property type="term" value="C:cytosol"/>
    <property type="evidence" value="ECO:0007669"/>
    <property type="project" value="TreeGrafter"/>
</dbReference>
<dbReference type="GO" id="GO:0043161">
    <property type="term" value="P:proteasome-mediated ubiquitin-dependent protein catabolic process"/>
    <property type="evidence" value="ECO:0007669"/>
    <property type="project" value="TreeGrafter"/>
</dbReference>
<feature type="domain" description="CSN8/PSMD8/EIF3K" evidence="3">
    <location>
        <begin position="117"/>
        <end position="236"/>
    </location>
</feature>
<name>A0A0G4F451_9ALVE</name>
<protein>
    <recommendedName>
        <fullName evidence="3">CSN8/PSMD8/EIF3K domain-containing protein</fullName>
    </recommendedName>
</protein>